<dbReference type="GO" id="GO:0034353">
    <property type="term" value="F:mRNA 5'-diphosphatase activity"/>
    <property type="evidence" value="ECO:0007669"/>
    <property type="project" value="TreeGrafter"/>
</dbReference>
<feature type="region of interest" description="Disordered" evidence="7">
    <location>
        <begin position="1"/>
        <end position="48"/>
    </location>
</feature>
<feature type="domain" description="RAI1-like" evidence="8">
    <location>
        <begin position="55"/>
        <end position="176"/>
    </location>
</feature>
<comment type="similarity">
    <text evidence="2 6">Belongs to the DXO/Dom3Z family.</text>
</comment>
<evidence type="ECO:0000259" key="8">
    <source>
        <dbReference type="Pfam" id="PF08652"/>
    </source>
</evidence>
<protein>
    <recommendedName>
        <fullName evidence="6">Decapping nuclease</fullName>
        <ecNumber evidence="6">3.6.1.-</ecNumber>
    </recommendedName>
</protein>
<sequence length="234" mass="26290">MTSVKRSVSTVLEGEDPSDQQRTELHFSSPHPPPLADRLSYPPISQPSARQIPFQQPLPLLTFSYTPAHELEFTDAAMRYYVGPPRDADLEHGYNRWVHRVEDKGRIDSLLRAYSKVRKQNEAGMANVDVGVVGWRGVMTKILTAPYEERDGWELNVMLVDGTLYLEEHSSNAQLERMPRYLNDLYETGIKSLDINGGKCIMGTLLNHGARHLAHRLDPVGVGMLTQMYSGAAS</sequence>
<proteinExistence type="inferred from homology"/>
<evidence type="ECO:0000256" key="3">
    <source>
        <dbReference type="ARBA" id="ARBA00044676"/>
    </source>
</evidence>
<comment type="catalytic activity">
    <reaction evidence="3">
        <text>a 5'-end (N(7)-methyl 5'-triphosphoguanosine)-ribonucleoside-ribonucleotide in mRNA + H2O = a (N(7)-methyl 5'-triphosphoguanosine)-nucleoside + a 5'-end phospho-ribonucleoside in mRNA + H(+)</text>
        <dbReference type="Rhea" id="RHEA:66928"/>
        <dbReference type="Rhea" id="RHEA-COMP:15692"/>
        <dbReference type="Rhea" id="RHEA-COMP:17313"/>
        <dbReference type="ChEBI" id="CHEBI:15377"/>
        <dbReference type="ChEBI" id="CHEBI:15378"/>
        <dbReference type="ChEBI" id="CHEBI:138282"/>
        <dbReference type="ChEBI" id="CHEBI:172876"/>
        <dbReference type="ChEBI" id="CHEBI:172877"/>
    </reaction>
    <physiologicalReaction direction="left-to-right" evidence="3">
        <dbReference type="Rhea" id="RHEA:66929"/>
    </physiologicalReaction>
</comment>
<dbReference type="InterPro" id="IPR013961">
    <property type="entry name" value="RAI1"/>
</dbReference>
<dbReference type="PANTHER" id="PTHR12395">
    <property type="entry name" value="DOM-3 RELATED"/>
    <property type="match status" value="1"/>
</dbReference>
<dbReference type="InterPro" id="IPR039039">
    <property type="entry name" value="RAI1-like_fam"/>
</dbReference>
<keyword evidence="6" id="KW-0539">Nucleus</keyword>
<accession>A0A4S4KXR3</accession>
<evidence type="ECO:0000256" key="1">
    <source>
        <dbReference type="ARBA" id="ARBA00001968"/>
    </source>
</evidence>
<comment type="caution">
    <text evidence="9">The sequence shown here is derived from an EMBL/GenBank/DDBJ whole genome shotgun (WGS) entry which is preliminary data.</text>
</comment>
<keyword evidence="6" id="KW-0378">Hydrolase</keyword>
<gene>
    <name evidence="9" type="ORF">EW146_g10366</name>
</gene>
<keyword evidence="6" id="KW-0479">Metal-binding</keyword>
<evidence type="ECO:0000256" key="2">
    <source>
        <dbReference type="ARBA" id="ARBA00006562"/>
    </source>
</evidence>
<dbReference type="GO" id="GO:0000956">
    <property type="term" value="P:nuclear-transcribed mRNA catabolic process"/>
    <property type="evidence" value="ECO:0007669"/>
    <property type="project" value="TreeGrafter"/>
</dbReference>
<comment type="catalytic activity">
    <reaction evidence="4">
        <text>a 5'-end triphospho-ribonucleoside in mRNA + H2O = a 5'-end phospho-ribonucleoside in mRNA + diphosphate + H(+)</text>
        <dbReference type="Rhea" id="RHEA:78683"/>
        <dbReference type="Rhea" id="RHEA-COMP:15692"/>
        <dbReference type="Rhea" id="RHEA-COMP:17164"/>
        <dbReference type="ChEBI" id="CHEBI:15377"/>
        <dbReference type="ChEBI" id="CHEBI:15378"/>
        <dbReference type="ChEBI" id="CHEBI:33019"/>
        <dbReference type="ChEBI" id="CHEBI:138282"/>
        <dbReference type="ChEBI" id="CHEBI:167618"/>
    </reaction>
    <physiologicalReaction direction="left-to-right" evidence="4">
        <dbReference type="Rhea" id="RHEA:78684"/>
    </physiologicalReaction>
</comment>
<comment type="subcellular location">
    <subcellularLocation>
        <location evidence="6">Nucleus</location>
    </subcellularLocation>
</comment>
<evidence type="ECO:0000256" key="5">
    <source>
        <dbReference type="ARBA" id="ARBA00048124"/>
    </source>
</evidence>
<keyword evidence="10" id="KW-1185">Reference proteome</keyword>
<evidence type="ECO:0000256" key="7">
    <source>
        <dbReference type="SAM" id="MobiDB-lite"/>
    </source>
</evidence>
<keyword evidence="6" id="KW-0547">Nucleotide-binding</keyword>
<dbReference type="GO" id="GO:0046872">
    <property type="term" value="F:metal ion binding"/>
    <property type="evidence" value="ECO:0007669"/>
    <property type="project" value="UniProtKB-KW"/>
</dbReference>
<evidence type="ECO:0000256" key="6">
    <source>
        <dbReference type="RuleBase" id="RU367113"/>
    </source>
</evidence>
<evidence type="ECO:0000313" key="10">
    <source>
        <dbReference type="Proteomes" id="UP000310158"/>
    </source>
</evidence>
<keyword evidence="6" id="KW-0694">RNA-binding</keyword>
<dbReference type="GO" id="GO:0003723">
    <property type="term" value="F:RNA binding"/>
    <property type="evidence" value="ECO:0007669"/>
    <property type="project" value="UniProtKB-KW"/>
</dbReference>
<evidence type="ECO:0000256" key="4">
    <source>
        <dbReference type="ARBA" id="ARBA00044692"/>
    </source>
</evidence>
<reference evidence="9 10" key="1">
    <citation type="submission" date="2019-02" db="EMBL/GenBank/DDBJ databases">
        <title>Genome sequencing of the rare red list fungi Bondarzewia mesenterica.</title>
        <authorList>
            <person name="Buettner E."/>
            <person name="Kellner H."/>
        </authorList>
    </citation>
    <scope>NUCLEOTIDE SEQUENCE [LARGE SCALE GENOMIC DNA]</scope>
    <source>
        <strain evidence="9 10">DSM 108281</strain>
    </source>
</reference>
<name>A0A4S4KXR3_9AGAM</name>
<comment type="cofactor">
    <cofactor evidence="1 6">
        <name>a divalent metal cation</name>
        <dbReference type="ChEBI" id="CHEBI:60240"/>
    </cofactor>
</comment>
<dbReference type="OrthoDB" id="5853397at2759"/>
<keyword evidence="6" id="KW-0540">Nuclease</keyword>
<dbReference type="GO" id="GO:0004518">
    <property type="term" value="F:nuclease activity"/>
    <property type="evidence" value="ECO:0007669"/>
    <property type="project" value="UniProtKB-KW"/>
</dbReference>
<dbReference type="EMBL" id="SGPL01001291">
    <property type="protein sequence ID" value="THH03676.1"/>
    <property type="molecule type" value="Genomic_DNA"/>
</dbReference>
<dbReference type="GO" id="GO:0110155">
    <property type="term" value="P:NAD-cap decapping"/>
    <property type="evidence" value="ECO:0007669"/>
    <property type="project" value="TreeGrafter"/>
</dbReference>
<comment type="function">
    <text evidence="6">Decapping enzyme for NAD-capped RNAs: specifically hydrolyzes the nicotinamide adenine dinucleotide (NAD) cap from a subset of RNAs by removing the entire NAD moiety from the 5'-end of an NAD-capped RNA.</text>
</comment>
<evidence type="ECO:0000313" key="9">
    <source>
        <dbReference type="EMBL" id="THH03676.1"/>
    </source>
</evidence>
<organism evidence="9 10">
    <name type="scientific">Bondarzewia mesenterica</name>
    <dbReference type="NCBI Taxonomy" id="1095465"/>
    <lineage>
        <taxon>Eukaryota</taxon>
        <taxon>Fungi</taxon>
        <taxon>Dikarya</taxon>
        <taxon>Basidiomycota</taxon>
        <taxon>Agaricomycotina</taxon>
        <taxon>Agaricomycetes</taxon>
        <taxon>Russulales</taxon>
        <taxon>Bondarzewiaceae</taxon>
        <taxon>Bondarzewia</taxon>
    </lineage>
</organism>
<dbReference type="AlphaFoldDB" id="A0A4S4KXR3"/>
<dbReference type="GO" id="GO:0005829">
    <property type="term" value="C:cytosol"/>
    <property type="evidence" value="ECO:0007669"/>
    <property type="project" value="TreeGrafter"/>
</dbReference>
<dbReference type="Proteomes" id="UP000310158">
    <property type="component" value="Unassembled WGS sequence"/>
</dbReference>
<feature type="compositionally biased region" description="Polar residues" evidence="7">
    <location>
        <begin position="1"/>
        <end position="10"/>
    </location>
</feature>
<dbReference type="GO" id="GO:0000166">
    <property type="term" value="F:nucleotide binding"/>
    <property type="evidence" value="ECO:0007669"/>
    <property type="project" value="UniProtKB-KW"/>
</dbReference>
<comment type="catalytic activity">
    <reaction evidence="5">
        <text>a 5'-end NAD(+)-phospho-ribonucleoside in mRNA + H2O = a 5'-end phospho-ribonucleoside in mRNA + NAD(+) + H(+)</text>
        <dbReference type="Rhea" id="RHEA:60880"/>
        <dbReference type="Rhea" id="RHEA-COMP:15692"/>
        <dbReference type="Rhea" id="RHEA-COMP:15698"/>
        <dbReference type="ChEBI" id="CHEBI:15377"/>
        <dbReference type="ChEBI" id="CHEBI:15378"/>
        <dbReference type="ChEBI" id="CHEBI:57540"/>
        <dbReference type="ChEBI" id="CHEBI:138282"/>
        <dbReference type="ChEBI" id="CHEBI:144029"/>
    </reaction>
    <physiologicalReaction direction="left-to-right" evidence="5">
        <dbReference type="Rhea" id="RHEA:60881"/>
    </physiologicalReaction>
</comment>
<dbReference type="Pfam" id="PF08652">
    <property type="entry name" value="RAI1"/>
    <property type="match status" value="1"/>
</dbReference>
<dbReference type="EC" id="3.6.1.-" evidence="6"/>
<dbReference type="PANTHER" id="PTHR12395:SF9">
    <property type="entry name" value="DECAPPING AND EXORIBONUCLEASE PROTEIN"/>
    <property type="match status" value="1"/>
</dbReference>
<dbReference type="GO" id="GO:0005634">
    <property type="term" value="C:nucleus"/>
    <property type="evidence" value="ECO:0007669"/>
    <property type="project" value="UniProtKB-SubCell"/>
</dbReference>